<accession>A0A1V9FEQ6</accession>
<dbReference type="STRING" id="1703345.A3860_09635"/>
<dbReference type="OrthoDB" id="673636at2"/>
<reference evidence="1 2" key="1">
    <citation type="submission" date="2016-03" db="EMBL/GenBank/DDBJ databases">
        <title>Niastella vici sp. nov., isolated from farmland soil.</title>
        <authorList>
            <person name="Chen L."/>
            <person name="Wang D."/>
            <person name="Yang S."/>
            <person name="Wang G."/>
        </authorList>
    </citation>
    <scope>NUCLEOTIDE SEQUENCE [LARGE SCALE GENOMIC DNA]</scope>
    <source>
        <strain evidence="1 2">DJ57</strain>
    </source>
</reference>
<dbReference type="EMBL" id="LVYD01000124">
    <property type="protein sequence ID" value="OQP56835.1"/>
    <property type="molecule type" value="Genomic_DNA"/>
</dbReference>
<dbReference type="AlphaFoldDB" id="A0A1V9FEQ6"/>
<evidence type="ECO:0000313" key="2">
    <source>
        <dbReference type="Proteomes" id="UP000192796"/>
    </source>
</evidence>
<protein>
    <submittedName>
        <fullName evidence="1">Uncharacterized protein</fullName>
    </submittedName>
</protein>
<name>A0A1V9FEQ6_9BACT</name>
<dbReference type="RefSeq" id="WP_081155798.1">
    <property type="nucleotide sequence ID" value="NZ_LVYD01000124.1"/>
</dbReference>
<dbReference type="Proteomes" id="UP000192796">
    <property type="component" value="Unassembled WGS sequence"/>
</dbReference>
<evidence type="ECO:0000313" key="1">
    <source>
        <dbReference type="EMBL" id="OQP56835.1"/>
    </source>
</evidence>
<comment type="caution">
    <text evidence="1">The sequence shown here is derived from an EMBL/GenBank/DDBJ whole genome shotgun (WGS) entry which is preliminary data.</text>
</comment>
<organism evidence="1 2">
    <name type="scientific">Niastella vici</name>
    <dbReference type="NCBI Taxonomy" id="1703345"/>
    <lineage>
        <taxon>Bacteria</taxon>
        <taxon>Pseudomonadati</taxon>
        <taxon>Bacteroidota</taxon>
        <taxon>Chitinophagia</taxon>
        <taxon>Chitinophagales</taxon>
        <taxon>Chitinophagaceae</taxon>
        <taxon>Niastella</taxon>
    </lineage>
</organism>
<proteinExistence type="predicted"/>
<keyword evidence="2" id="KW-1185">Reference proteome</keyword>
<sequence length="94" mass="11005">MIFLKEHLRKSHYNWAIGLNHSSGNNEPDRRVFDRFNGFQVLFIINHFGKSLGKLTVTDGLKMEELISAQLPKEVKSELSVFNWLRGVYLYYSN</sequence>
<gene>
    <name evidence="1" type="ORF">A3860_09635</name>
</gene>